<feature type="domain" description="Tyrosine-protein phosphatase" evidence="9">
    <location>
        <begin position="68"/>
        <end position="257"/>
    </location>
</feature>
<name>A0A0E0QN99_ORYRU</name>
<reference evidence="11" key="1">
    <citation type="submission" date="2013-06" db="EMBL/GenBank/DDBJ databases">
        <authorList>
            <person name="Zhao Q."/>
        </authorList>
    </citation>
    <scope>NUCLEOTIDE SEQUENCE</scope>
    <source>
        <strain evidence="11">cv. W1943</strain>
    </source>
</reference>
<accession>A0A0E0QN99</accession>
<evidence type="ECO:0000313" key="10">
    <source>
        <dbReference type="EnsemblPlants" id="ORUFI09G01740.1"/>
    </source>
</evidence>
<dbReference type="InterPro" id="IPR004861">
    <property type="entry name" value="Siw14-like"/>
</dbReference>
<evidence type="ECO:0000313" key="11">
    <source>
        <dbReference type="Proteomes" id="UP000008022"/>
    </source>
</evidence>
<dbReference type="STRING" id="4529.A0A0E0QN99"/>
<dbReference type="GO" id="GO:0005634">
    <property type="term" value="C:nucleus"/>
    <property type="evidence" value="ECO:0007669"/>
    <property type="project" value="EnsemblPlants"/>
</dbReference>
<dbReference type="SUPFAM" id="SSF52799">
    <property type="entry name" value="(Phosphotyrosine protein) phosphatases II"/>
    <property type="match status" value="1"/>
</dbReference>
<dbReference type="InterPro" id="IPR029021">
    <property type="entry name" value="Prot-tyrosine_phosphatase-like"/>
</dbReference>
<comment type="catalytic activity">
    <reaction evidence="6">
        <text>1,5-bis(diphospho)-1D-myo-inositol 2,3,4,6-tetrakisphosphate + H2O = 1-diphospho-1D-myo-inositol 2,3,4,5,6-pentakisphosphate + phosphate + 2 H(+)</text>
        <dbReference type="Rhea" id="RHEA:79699"/>
        <dbReference type="ChEBI" id="CHEBI:15377"/>
        <dbReference type="ChEBI" id="CHEBI:15378"/>
        <dbReference type="ChEBI" id="CHEBI:43474"/>
        <dbReference type="ChEBI" id="CHEBI:74946"/>
        <dbReference type="ChEBI" id="CHEBI:77983"/>
        <dbReference type="EC" id="3.6.1.52"/>
    </reaction>
    <physiologicalReaction direction="left-to-right" evidence="6">
        <dbReference type="Rhea" id="RHEA:79700"/>
    </physiologicalReaction>
</comment>
<dbReference type="GO" id="GO:0008486">
    <property type="term" value="F:diphosphoinositol-polyphosphate diphosphatase activity"/>
    <property type="evidence" value="ECO:0007669"/>
    <property type="project" value="UniProtKB-EC"/>
</dbReference>
<dbReference type="InterPro" id="IPR016130">
    <property type="entry name" value="Tyr_Pase_AS"/>
</dbReference>
<evidence type="ECO:0000259" key="9">
    <source>
        <dbReference type="PROSITE" id="PS50054"/>
    </source>
</evidence>
<protein>
    <recommendedName>
        <fullName evidence="1">diphosphoinositol-polyphosphate diphosphatase</fullName>
        <ecNumber evidence="1">3.6.1.52</ecNumber>
    </recommendedName>
</protein>
<dbReference type="GO" id="GO:0005737">
    <property type="term" value="C:cytoplasm"/>
    <property type="evidence" value="ECO:0007669"/>
    <property type="project" value="EnsemblPlants"/>
</dbReference>
<proteinExistence type="inferred from homology"/>
<comment type="catalytic activity">
    <reaction evidence="5">
        <text>3,5-bis(diphospho)-1D-myo-inositol 1,2,4,6-tetrakisphosphate + H2O = 3-diphospho-1D-myo-inositol 1,2,4,5,6-pentakisphosphate + phosphate + 2 H(+)</text>
        <dbReference type="Rhea" id="RHEA:56312"/>
        <dbReference type="ChEBI" id="CHEBI:15377"/>
        <dbReference type="ChEBI" id="CHEBI:15378"/>
        <dbReference type="ChEBI" id="CHEBI:43474"/>
        <dbReference type="ChEBI" id="CHEBI:140372"/>
        <dbReference type="ChEBI" id="CHEBI:140374"/>
        <dbReference type="EC" id="3.6.1.52"/>
    </reaction>
    <physiologicalReaction direction="left-to-right" evidence="5">
        <dbReference type="Rhea" id="RHEA:56313"/>
    </physiologicalReaction>
</comment>
<evidence type="ECO:0000256" key="6">
    <source>
        <dbReference type="ARBA" id="ARBA00047927"/>
    </source>
</evidence>
<evidence type="ECO:0000256" key="2">
    <source>
        <dbReference type="ARBA" id="ARBA00022801"/>
    </source>
</evidence>
<organism evidence="10 11">
    <name type="scientific">Oryza rufipogon</name>
    <name type="common">Brownbeard rice</name>
    <name type="synonym">Asian wild rice</name>
    <dbReference type="NCBI Taxonomy" id="4529"/>
    <lineage>
        <taxon>Eukaryota</taxon>
        <taxon>Viridiplantae</taxon>
        <taxon>Streptophyta</taxon>
        <taxon>Embryophyta</taxon>
        <taxon>Tracheophyta</taxon>
        <taxon>Spermatophyta</taxon>
        <taxon>Magnoliopsida</taxon>
        <taxon>Liliopsida</taxon>
        <taxon>Poales</taxon>
        <taxon>Poaceae</taxon>
        <taxon>BOP clade</taxon>
        <taxon>Oryzoideae</taxon>
        <taxon>Oryzeae</taxon>
        <taxon>Oryzinae</taxon>
        <taxon>Oryza</taxon>
    </lineage>
</organism>
<dbReference type="PANTHER" id="PTHR31126">
    <property type="entry name" value="TYROSINE-PROTEIN PHOSPHATASE"/>
    <property type="match status" value="1"/>
</dbReference>
<dbReference type="OMA" id="KIHRICT"/>
<dbReference type="GO" id="GO:0016791">
    <property type="term" value="F:phosphatase activity"/>
    <property type="evidence" value="ECO:0007669"/>
    <property type="project" value="EnsemblPlants"/>
</dbReference>
<keyword evidence="11" id="KW-1185">Reference proteome</keyword>
<dbReference type="PRINTS" id="PR01911">
    <property type="entry name" value="PFDSPHPHTASE"/>
</dbReference>
<comment type="similarity">
    <text evidence="3">Belongs to the protein-tyrosine phosphatase family. Atypical dual-specificity phosphatase Siw14-like subfamily.</text>
</comment>
<dbReference type="InterPro" id="IPR020428">
    <property type="entry name" value="PFA-DSPs"/>
</dbReference>
<dbReference type="PANTHER" id="PTHR31126:SF69">
    <property type="entry name" value="OS09G0135700 PROTEIN"/>
    <property type="match status" value="1"/>
</dbReference>
<dbReference type="Gramene" id="ORUFI09G01740.1">
    <property type="protein sequence ID" value="ORUFI09G01740.1"/>
    <property type="gene ID" value="ORUFI09G01740"/>
</dbReference>
<evidence type="ECO:0000256" key="4">
    <source>
        <dbReference type="ARBA" id="ARBA00047342"/>
    </source>
</evidence>
<comment type="catalytic activity">
    <reaction evidence="7">
        <text>6-diphospho-1D-myo-inositol pentakisphosphate + H2O = 1D-myo-inositol hexakisphosphate + phosphate + H(+)</text>
        <dbReference type="Rhea" id="RHEA:79703"/>
        <dbReference type="ChEBI" id="CHEBI:15377"/>
        <dbReference type="ChEBI" id="CHEBI:15378"/>
        <dbReference type="ChEBI" id="CHEBI:43474"/>
        <dbReference type="ChEBI" id="CHEBI:58130"/>
        <dbReference type="ChEBI" id="CHEBI:230534"/>
        <dbReference type="EC" id="3.6.1.52"/>
    </reaction>
    <physiologicalReaction direction="left-to-right" evidence="7">
        <dbReference type="Rhea" id="RHEA:79704"/>
    </physiologicalReaction>
</comment>
<reference evidence="10" key="2">
    <citation type="submission" date="2015-06" db="UniProtKB">
        <authorList>
            <consortium name="EnsemblPlants"/>
        </authorList>
    </citation>
    <scope>IDENTIFICATION</scope>
</reference>
<feature type="region of interest" description="Disordered" evidence="8">
    <location>
        <begin position="1"/>
        <end position="41"/>
    </location>
</feature>
<evidence type="ECO:0000256" key="5">
    <source>
        <dbReference type="ARBA" id="ARBA00047562"/>
    </source>
</evidence>
<dbReference type="EC" id="3.6.1.52" evidence="1"/>
<dbReference type="PROSITE" id="PS00383">
    <property type="entry name" value="TYR_PHOSPHATASE_1"/>
    <property type="match status" value="1"/>
</dbReference>
<evidence type="ECO:0000256" key="7">
    <source>
        <dbReference type="ARBA" id="ARBA00048424"/>
    </source>
</evidence>
<sequence length="257" mass="28564">MRQEATCSLVLTQDAQHRKNQPPLAEEDDDRDHTDDAMPPPCSILLRQEEGEATAAAAGEGLLVPPLNFAMVDHGVYRSGFPDISNLPFVESLRLRSVLCLCPEPYPEANQEFLRAHGIRLFQFGIDGSKIRYPPPTGTAGYYYGGISTFGPGGTGVFYPGAWVAEPFVNIPEDRIREALKVVLDVANHPVLIHCKRGKHRTGCVVGCLRKLQRWCLTSIFDEYQRFAAAKARVSDLRFMELFDISSLKHLPASFSC</sequence>
<evidence type="ECO:0000256" key="3">
    <source>
        <dbReference type="ARBA" id="ARBA00044949"/>
    </source>
</evidence>
<dbReference type="Gene3D" id="3.90.190.10">
    <property type="entry name" value="Protein tyrosine phosphatase superfamily"/>
    <property type="match status" value="1"/>
</dbReference>
<dbReference type="PROSITE" id="PS50054">
    <property type="entry name" value="TYR_PHOSPHATASE_DUAL"/>
    <property type="match status" value="1"/>
</dbReference>
<dbReference type="AlphaFoldDB" id="A0A0E0QN99"/>
<comment type="catalytic activity">
    <reaction evidence="4">
        <text>5-diphospho-1D-myo-inositol 1,2,3,4,6-pentakisphosphate + H2O = 1D-myo-inositol hexakisphosphate + phosphate + H(+)</text>
        <dbReference type="Rhea" id="RHEA:22384"/>
        <dbReference type="ChEBI" id="CHEBI:15377"/>
        <dbReference type="ChEBI" id="CHEBI:15378"/>
        <dbReference type="ChEBI" id="CHEBI:43474"/>
        <dbReference type="ChEBI" id="CHEBI:58130"/>
        <dbReference type="ChEBI" id="CHEBI:58628"/>
        <dbReference type="EC" id="3.6.1.52"/>
    </reaction>
    <physiologicalReaction direction="left-to-right" evidence="4">
        <dbReference type="Rhea" id="RHEA:22385"/>
    </physiologicalReaction>
</comment>
<evidence type="ECO:0000256" key="1">
    <source>
        <dbReference type="ARBA" id="ARBA00012527"/>
    </source>
</evidence>
<evidence type="ECO:0000256" key="8">
    <source>
        <dbReference type="SAM" id="MobiDB-lite"/>
    </source>
</evidence>
<keyword evidence="2" id="KW-0378">Hydrolase</keyword>
<dbReference type="CDD" id="cd14528">
    <property type="entry name" value="PFA-DSP_Siw14"/>
    <property type="match status" value="1"/>
</dbReference>
<feature type="compositionally biased region" description="Polar residues" evidence="8">
    <location>
        <begin position="1"/>
        <end position="14"/>
    </location>
</feature>
<dbReference type="Proteomes" id="UP000008022">
    <property type="component" value="Unassembled WGS sequence"/>
</dbReference>
<dbReference type="eggNOG" id="KOG1572">
    <property type="taxonomic scope" value="Eukaryota"/>
</dbReference>
<dbReference type="Pfam" id="PF03162">
    <property type="entry name" value="Y_phosphatase2"/>
    <property type="match status" value="1"/>
</dbReference>
<dbReference type="EnsemblPlants" id="ORUFI09G01740.1">
    <property type="protein sequence ID" value="ORUFI09G01740.1"/>
    <property type="gene ID" value="ORUFI09G01740"/>
</dbReference>
<dbReference type="InterPro" id="IPR020422">
    <property type="entry name" value="TYR_PHOSPHATASE_DUAL_dom"/>
</dbReference>